<evidence type="ECO:0000313" key="5">
    <source>
        <dbReference type="Proteomes" id="UP000287865"/>
    </source>
</evidence>
<evidence type="ECO:0000256" key="1">
    <source>
        <dbReference type="SAM" id="MobiDB-lite"/>
    </source>
</evidence>
<sequence length="289" mass="33244">MNQQEMNALKQAELDPMAGMLYVRGFRYYMNYATGEVSLSLSRLAQELEYHPPLRSSRKVERPSTKRVRTLIQNLVDSGLIALKKSGDAMKNEAAVYVCVMATTDKKRREKAPLKQVRPNPQGHELDTGQGHVDGHSLNRVDKGVQAEQGHIGEHRENSRQGHISERSEIYKREIARDPNFEQPCGRDLTLTQPLMAIAFRRYGQNQHLIENEFESFRLHKSHRTTQRSLLEWQDEWKRWIARSNIMNPTSTQRGNHHAQRQHPAAAILDVCERYASGQPGTEHDDTDD</sequence>
<dbReference type="EMBL" id="QLMD01000001">
    <property type="protein sequence ID" value="RAK01625.1"/>
    <property type="molecule type" value="Genomic_DNA"/>
</dbReference>
<comment type="caution">
    <text evidence="2">The sequence shown here is derived from an EMBL/GenBank/DDBJ whole genome shotgun (WGS) entry which is preliminary data.</text>
</comment>
<keyword evidence="5" id="KW-1185">Reference proteome</keyword>
<reference evidence="2 4" key="2">
    <citation type="submission" date="2018-06" db="EMBL/GenBank/DDBJ databases">
        <title>Genomic Encyclopedia of Type Strains, Phase III (KMG-III): the genomes of soil and plant-associated and newly described type strains.</title>
        <authorList>
            <person name="Whitman W."/>
        </authorList>
    </citation>
    <scope>NUCLEOTIDE SEQUENCE [LARGE SCALE GENOMIC DNA]</scope>
    <source>
        <strain evidence="2 4">CGMCC 1.15366</strain>
    </source>
</reference>
<reference evidence="3 5" key="1">
    <citation type="journal article" date="2018" name="Front. Microbiol.">
        <title>Genome-Based Analysis Reveals the Taxonomy and Diversity of the Family Idiomarinaceae.</title>
        <authorList>
            <person name="Liu Y."/>
            <person name="Lai Q."/>
            <person name="Shao Z."/>
        </authorList>
    </citation>
    <scope>NUCLEOTIDE SEQUENCE [LARGE SCALE GENOMIC DNA]</scope>
    <source>
        <strain evidence="3 5">CF12-14</strain>
    </source>
</reference>
<proteinExistence type="predicted"/>
<protein>
    <submittedName>
        <fullName evidence="2">Uncharacterized protein</fullName>
    </submittedName>
</protein>
<name>A0A327X417_9GAMM</name>
<evidence type="ECO:0000313" key="2">
    <source>
        <dbReference type="EMBL" id="RAK01625.1"/>
    </source>
</evidence>
<dbReference type="OrthoDB" id="6174582at2"/>
<gene>
    <name evidence="2" type="ORF">B0I24_101248</name>
    <name evidence="3" type="ORF">CWE07_01185</name>
</gene>
<accession>A0A327X417</accession>
<dbReference type="RefSeq" id="WP_111568105.1">
    <property type="nucleotide sequence ID" value="NZ_PIPK01000001.1"/>
</dbReference>
<dbReference type="Proteomes" id="UP000287865">
    <property type="component" value="Unassembled WGS sequence"/>
</dbReference>
<dbReference type="AlphaFoldDB" id="A0A327X417"/>
<dbReference type="Proteomes" id="UP000249203">
    <property type="component" value="Unassembled WGS sequence"/>
</dbReference>
<evidence type="ECO:0000313" key="4">
    <source>
        <dbReference type="Proteomes" id="UP000249203"/>
    </source>
</evidence>
<feature type="region of interest" description="Disordered" evidence="1">
    <location>
        <begin position="108"/>
        <end position="137"/>
    </location>
</feature>
<organism evidence="2 4">
    <name type="scientific">Aliidiomarina maris</name>
    <dbReference type="NCBI Taxonomy" id="531312"/>
    <lineage>
        <taxon>Bacteria</taxon>
        <taxon>Pseudomonadati</taxon>
        <taxon>Pseudomonadota</taxon>
        <taxon>Gammaproteobacteria</taxon>
        <taxon>Alteromonadales</taxon>
        <taxon>Idiomarinaceae</taxon>
        <taxon>Aliidiomarina</taxon>
    </lineage>
</organism>
<evidence type="ECO:0000313" key="3">
    <source>
        <dbReference type="EMBL" id="RUO28450.1"/>
    </source>
</evidence>
<dbReference type="EMBL" id="PIPK01000001">
    <property type="protein sequence ID" value="RUO28450.1"/>
    <property type="molecule type" value="Genomic_DNA"/>
</dbReference>